<dbReference type="PROSITE" id="PS51419">
    <property type="entry name" value="RAB"/>
    <property type="match status" value="1"/>
</dbReference>
<dbReference type="InterPro" id="IPR001806">
    <property type="entry name" value="Small_GTPase"/>
</dbReference>
<dbReference type="PROSITE" id="PS51420">
    <property type="entry name" value="RHO"/>
    <property type="match status" value="1"/>
</dbReference>
<comment type="similarity">
    <text evidence="1">Belongs to the small GTPase superfamily. Rab family.</text>
</comment>
<dbReference type="SMART" id="SM00173">
    <property type="entry name" value="RAS"/>
    <property type="match status" value="1"/>
</dbReference>
<dbReference type="SMART" id="SM00175">
    <property type="entry name" value="RAB"/>
    <property type="match status" value="1"/>
</dbReference>
<dbReference type="SMART" id="SM00176">
    <property type="entry name" value="RAN"/>
    <property type="match status" value="1"/>
</dbReference>
<dbReference type="PANTHER" id="PTHR47978">
    <property type="match status" value="1"/>
</dbReference>
<reference evidence="3" key="1">
    <citation type="journal article" date="2017" name="Ticks Tick Borne Dis.">
        <title>An insight into the sialome of Hyalomma excavatum.</title>
        <authorList>
            <person name="Ribeiro J.M."/>
            <person name="Slovak M."/>
            <person name="Francischetti I.M."/>
        </authorList>
    </citation>
    <scope>NUCLEOTIDE SEQUENCE</scope>
    <source>
        <strain evidence="3">Samish</strain>
        <tissue evidence="3">Salivary glands</tissue>
    </source>
</reference>
<organism evidence="3">
    <name type="scientific">Hyalomma excavatum</name>
    <dbReference type="NCBI Taxonomy" id="257692"/>
    <lineage>
        <taxon>Eukaryota</taxon>
        <taxon>Metazoa</taxon>
        <taxon>Ecdysozoa</taxon>
        <taxon>Arthropoda</taxon>
        <taxon>Chelicerata</taxon>
        <taxon>Arachnida</taxon>
        <taxon>Acari</taxon>
        <taxon>Parasitiformes</taxon>
        <taxon>Ixodida</taxon>
        <taxon>Ixodoidea</taxon>
        <taxon>Ixodidae</taxon>
        <taxon>Hyalomminae</taxon>
        <taxon>Hyalomma</taxon>
    </lineage>
</organism>
<protein>
    <submittedName>
        <fullName evidence="3">Putative rab subfamily protein of small gtpase</fullName>
    </submittedName>
</protein>
<dbReference type="GO" id="GO:0003924">
    <property type="term" value="F:GTPase activity"/>
    <property type="evidence" value="ECO:0007669"/>
    <property type="project" value="InterPro"/>
</dbReference>
<dbReference type="PROSITE" id="PS51417">
    <property type="entry name" value="ARF"/>
    <property type="match status" value="1"/>
</dbReference>
<dbReference type="GO" id="GO:0005525">
    <property type="term" value="F:GTP binding"/>
    <property type="evidence" value="ECO:0007669"/>
    <property type="project" value="InterPro"/>
</dbReference>
<dbReference type="Gene3D" id="3.40.50.300">
    <property type="entry name" value="P-loop containing nucleotide triphosphate hydrolases"/>
    <property type="match status" value="1"/>
</dbReference>
<dbReference type="InterPro" id="IPR005225">
    <property type="entry name" value="Small_GTP-bd"/>
</dbReference>
<sequence length="232" mass="25634">MTTVEEPKIVDAKVVLLGALGVGKTSIITRYSQKKFVGTTSPTIGASFTTLRVNVGDARVRIQLWDTAGQERFRAMAPLYYRKANAAILAYDITSPSSFEAMKQWVIELRRNVEEAIVLVLVGNKCDLVQHRAVDREVAEKFARQVGGHFLECSALSNEGIDEMFRQLALQIIESEEKTAASRQNHVDPSSIPTDSSFYGSLDTFTLSKTLRIDRLSSTHDELKPSSSGCSC</sequence>
<dbReference type="EMBL" id="GEFH01004867">
    <property type="protein sequence ID" value="JAP63714.1"/>
    <property type="molecule type" value="mRNA"/>
</dbReference>
<keyword evidence="2" id="KW-0547">Nucleotide-binding</keyword>
<dbReference type="FunFam" id="3.40.50.300:FF:000808">
    <property type="entry name" value="Small GTP-binding protein, putative"/>
    <property type="match status" value="1"/>
</dbReference>
<dbReference type="Pfam" id="PF00071">
    <property type="entry name" value="Ras"/>
    <property type="match status" value="1"/>
</dbReference>
<accession>A0A131X8C1</accession>
<dbReference type="CDD" id="cd00154">
    <property type="entry name" value="Rab"/>
    <property type="match status" value="1"/>
</dbReference>
<dbReference type="InterPro" id="IPR027417">
    <property type="entry name" value="P-loop_NTPase"/>
</dbReference>
<name>A0A131X8C1_9ACAR</name>
<evidence type="ECO:0000256" key="1">
    <source>
        <dbReference type="ARBA" id="ARBA00006270"/>
    </source>
</evidence>
<dbReference type="SUPFAM" id="SSF52540">
    <property type="entry name" value="P-loop containing nucleoside triphosphate hydrolases"/>
    <property type="match status" value="1"/>
</dbReference>
<proteinExistence type="evidence at transcript level"/>
<dbReference type="PRINTS" id="PR00449">
    <property type="entry name" value="RASTRNSFRMNG"/>
</dbReference>
<evidence type="ECO:0000313" key="3">
    <source>
        <dbReference type="EMBL" id="JAP63714.1"/>
    </source>
</evidence>
<dbReference type="AlphaFoldDB" id="A0A131X8C1"/>
<dbReference type="NCBIfam" id="TIGR00231">
    <property type="entry name" value="small_GTP"/>
    <property type="match status" value="1"/>
</dbReference>
<evidence type="ECO:0000256" key="2">
    <source>
        <dbReference type="ARBA" id="ARBA00022741"/>
    </source>
</evidence>
<dbReference type="SMART" id="SM00174">
    <property type="entry name" value="RHO"/>
    <property type="match status" value="1"/>
</dbReference>
<dbReference type="PROSITE" id="PS51421">
    <property type="entry name" value="RAS"/>
    <property type="match status" value="1"/>
</dbReference>